<dbReference type="EMBL" id="BAAAJE010000016">
    <property type="protein sequence ID" value="GAA1151535.1"/>
    <property type="molecule type" value="Genomic_DNA"/>
</dbReference>
<gene>
    <name evidence="3" type="ORF">GCM10009606_32620</name>
</gene>
<name>A0ABP4F2U1_9ACTN</name>
<dbReference type="CDD" id="cd00198">
    <property type="entry name" value="vWFA"/>
    <property type="match status" value="1"/>
</dbReference>
<evidence type="ECO:0000313" key="3">
    <source>
        <dbReference type="EMBL" id="GAA1151535.1"/>
    </source>
</evidence>
<feature type="domain" description="VWFA" evidence="2">
    <location>
        <begin position="202"/>
        <end position="367"/>
    </location>
</feature>
<dbReference type="PANTHER" id="PTHR39338">
    <property type="entry name" value="BLL5662 PROTEIN-RELATED"/>
    <property type="match status" value="1"/>
</dbReference>
<organism evidence="3 4">
    <name type="scientific">Nocardioides aquiterrae</name>
    <dbReference type="NCBI Taxonomy" id="203799"/>
    <lineage>
        <taxon>Bacteria</taxon>
        <taxon>Bacillati</taxon>
        <taxon>Actinomycetota</taxon>
        <taxon>Actinomycetes</taxon>
        <taxon>Propionibacteriales</taxon>
        <taxon>Nocardioidaceae</taxon>
        <taxon>Nocardioides</taxon>
    </lineage>
</organism>
<dbReference type="InterPro" id="IPR036465">
    <property type="entry name" value="vWFA_dom_sf"/>
</dbReference>
<comment type="caution">
    <text evidence="3">The sequence shown here is derived from an EMBL/GenBank/DDBJ whole genome shotgun (WGS) entry which is preliminary data.</text>
</comment>
<proteinExistence type="predicted"/>
<evidence type="ECO:0000259" key="2">
    <source>
        <dbReference type="SMART" id="SM00327"/>
    </source>
</evidence>
<dbReference type="PIRSF" id="PIRSF010256">
    <property type="entry name" value="CoxE_vWa"/>
    <property type="match status" value="1"/>
</dbReference>
<feature type="region of interest" description="Disordered" evidence="1">
    <location>
        <begin position="155"/>
        <end position="177"/>
    </location>
</feature>
<sequence>MPDPTDSFLASLVGFARELRAAGLPVGSGDVVTFCAAMEPLDPTDLMDLYWGGRATLVTRREQIPVYHETFLRYFLDQPGEQADESRPFTLPQRDEARSALQLPETERQGEEREDEEAPLGLVASDVAVLKHREFASCTPEELAALRRIMRTVRLTPPRRRSRRTAPAPSGRRPDLRRTVREAMRTHGDPAALRWRARRERPRPLVLLLDVSGSMADYSRALLQYAHVTSRATSKVEVFCFGTGLTRITRELEHRRPDEALDRAARAVADWEGGTRIGASLDAFVRDHGRRGTGRGGIVVICSDGLDRGDPALLESAMQRLSRLCHRVVWLNPHGTEPGSLGMVVAAPYVDELLSARTLADLEEFARRLG</sequence>
<dbReference type="Gene3D" id="3.40.50.410">
    <property type="entry name" value="von Willebrand factor, type A domain"/>
    <property type="match status" value="1"/>
</dbReference>
<dbReference type="SUPFAM" id="SSF53300">
    <property type="entry name" value="vWA-like"/>
    <property type="match status" value="1"/>
</dbReference>
<dbReference type="InterPro" id="IPR008912">
    <property type="entry name" value="Uncharacterised_CoxE"/>
</dbReference>
<dbReference type="InterPro" id="IPR011195">
    <property type="entry name" value="UCP010256"/>
</dbReference>
<dbReference type="InterPro" id="IPR002035">
    <property type="entry name" value="VWF_A"/>
</dbReference>
<evidence type="ECO:0000256" key="1">
    <source>
        <dbReference type="SAM" id="MobiDB-lite"/>
    </source>
</evidence>
<keyword evidence="4" id="KW-1185">Reference proteome</keyword>
<dbReference type="PANTHER" id="PTHR39338:SF6">
    <property type="entry name" value="BLL5662 PROTEIN"/>
    <property type="match status" value="1"/>
</dbReference>
<accession>A0ABP4F2U1</accession>
<feature type="region of interest" description="Disordered" evidence="1">
    <location>
        <begin position="82"/>
        <end position="119"/>
    </location>
</feature>
<evidence type="ECO:0000313" key="4">
    <source>
        <dbReference type="Proteomes" id="UP001499979"/>
    </source>
</evidence>
<dbReference type="Pfam" id="PF05762">
    <property type="entry name" value="VWA_CoxE"/>
    <property type="match status" value="1"/>
</dbReference>
<dbReference type="RefSeq" id="WP_343908653.1">
    <property type="nucleotide sequence ID" value="NZ_BAAAJE010000016.1"/>
</dbReference>
<dbReference type="SMART" id="SM00327">
    <property type="entry name" value="VWA"/>
    <property type="match status" value="1"/>
</dbReference>
<reference evidence="4" key="1">
    <citation type="journal article" date="2019" name="Int. J. Syst. Evol. Microbiol.">
        <title>The Global Catalogue of Microorganisms (GCM) 10K type strain sequencing project: providing services to taxonomists for standard genome sequencing and annotation.</title>
        <authorList>
            <consortium name="The Broad Institute Genomics Platform"/>
            <consortium name="The Broad Institute Genome Sequencing Center for Infectious Disease"/>
            <person name="Wu L."/>
            <person name="Ma J."/>
        </authorList>
    </citation>
    <scope>NUCLEOTIDE SEQUENCE [LARGE SCALE GENOMIC DNA]</scope>
    <source>
        <strain evidence="4">JCM 11813</strain>
    </source>
</reference>
<protein>
    <submittedName>
        <fullName evidence="3">VWA domain-containing protein</fullName>
    </submittedName>
</protein>
<dbReference type="Proteomes" id="UP001499979">
    <property type="component" value="Unassembled WGS sequence"/>
</dbReference>